<feature type="region of interest" description="Disordered" evidence="1">
    <location>
        <begin position="157"/>
        <end position="191"/>
    </location>
</feature>
<dbReference type="Proteomes" id="UP000616885">
    <property type="component" value="Unassembled WGS sequence"/>
</dbReference>
<feature type="region of interest" description="Disordered" evidence="1">
    <location>
        <begin position="21"/>
        <end position="116"/>
    </location>
</feature>
<accession>A0A8H7TRB3</accession>
<protein>
    <submittedName>
        <fullName evidence="2">Uncharacterized protein</fullName>
    </submittedName>
</protein>
<sequence length="191" mass="21443">MSSLVSDFIINPVLRQARRFSEASRATLSGSRDENKDSDQLNDNPMTDDEEHRDEPAIARVVSSESTTLRPLSSSTQETRVEETIPAQTPPRTTPMVLDGSPTDHLGFPISKRRNSLIPEDDGMRELRKRIHAIHARDIESPEKARLMHDALLENYNASRVTSHGARTPEAPDPRSKDQNNFPHLKDLSSL</sequence>
<name>A0A8H7TRB3_BIOOC</name>
<evidence type="ECO:0000256" key="1">
    <source>
        <dbReference type="SAM" id="MobiDB-lite"/>
    </source>
</evidence>
<dbReference type="AlphaFoldDB" id="A0A8H7TRB3"/>
<reference evidence="2" key="1">
    <citation type="submission" date="2020-10" db="EMBL/GenBank/DDBJ databases">
        <title>High-Quality Genome Resource of Clonostachys rosea strain S41 by Oxford Nanopore Long-Read Sequencing.</title>
        <authorList>
            <person name="Wang H."/>
        </authorList>
    </citation>
    <scope>NUCLEOTIDE SEQUENCE</scope>
    <source>
        <strain evidence="2">S41</strain>
    </source>
</reference>
<gene>
    <name evidence="2" type="ORF">IM811_012707</name>
</gene>
<comment type="caution">
    <text evidence="2">The sequence shown here is derived from an EMBL/GenBank/DDBJ whole genome shotgun (WGS) entry which is preliminary data.</text>
</comment>
<feature type="compositionally biased region" description="Polar residues" evidence="1">
    <location>
        <begin position="63"/>
        <end position="78"/>
    </location>
</feature>
<evidence type="ECO:0000313" key="2">
    <source>
        <dbReference type="EMBL" id="KAF9753949.1"/>
    </source>
</evidence>
<organism evidence="2 3">
    <name type="scientific">Bionectria ochroleuca</name>
    <name type="common">Gliocladium roseum</name>
    <dbReference type="NCBI Taxonomy" id="29856"/>
    <lineage>
        <taxon>Eukaryota</taxon>
        <taxon>Fungi</taxon>
        <taxon>Dikarya</taxon>
        <taxon>Ascomycota</taxon>
        <taxon>Pezizomycotina</taxon>
        <taxon>Sordariomycetes</taxon>
        <taxon>Hypocreomycetidae</taxon>
        <taxon>Hypocreales</taxon>
        <taxon>Bionectriaceae</taxon>
        <taxon>Clonostachys</taxon>
    </lineage>
</organism>
<feature type="compositionally biased region" description="Basic and acidic residues" evidence="1">
    <location>
        <begin position="170"/>
        <end position="191"/>
    </location>
</feature>
<evidence type="ECO:0000313" key="3">
    <source>
        <dbReference type="Proteomes" id="UP000616885"/>
    </source>
</evidence>
<proteinExistence type="predicted"/>
<dbReference type="EMBL" id="JADCTT010000004">
    <property type="protein sequence ID" value="KAF9753949.1"/>
    <property type="molecule type" value="Genomic_DNA"/>
</dbReference>